<dbReference type="EMBL" id="QZEI01000041">
    <property type="protein sequence ID" value="RLV59188.1"/>
    <property type="molecule type" value="Genomic_DNA"/>
</dbReference>
<dbReference type="Gene3D" id="1.20.1740.10">
    <property type="entry name" value="Amino acid/polyamine transporter I"/>
    <property type="match status" value="1"/>
</dbReference>
<dbReference type="GO" id="GO:0003333">
    <property type="term" value="P:amino acid transmembrane transport"/>
    <property type="evidence" value="ECO:0007669"/>
    <property type="project" value="InterPro"/>
</dbReference>
<keyword evidence="8 10" id="KW-1133">Transmembrane helix</keyword>
<comment type="function">
    <text evidence="10">Involved in transporting aromatic amino acids across the cytoplasmic membrane.</text>
</comment>
<evidence type="ECO:0000256" key="2">
    <source>
        <dbReference type="ARBA" id="ARBA00005452"/>
    </source>
</evidence>
<feature type="transmembrane region" description="Helical" evidence="10">
    <location>
        <begin position="12"/>
        <end position="33"/>
    </location>
</feature>
<keyword evidence="4 10" id="KW-1003">Cell membrane</keyword>
<protein>
    <recommendedName>
        <fullName evidence="10">Aromatic amino acid permease</fullName>
    </recommendedName>
</protein>
<dbReference type="PRINTS" id="PR00166">
    <property type="entry name" value="AROAAPRMEASE"/>
</dbReference>
<gene>
    <name evidence="11" type="ORF">D5018_13300</name>
</gene>
<organism evidence="11 12">
    <name type="scientific">Parashewanella curva</name>
    <dbReference type="NCBI Taxonomy" id="2338552"/>
    <lineage>
        <taxon>Bacteria</taxon>
        <taxon>Pseudomonadati</taxon>
        <taxon>Pseudomonadota</taxon>
        <taxon>Gammaproteobacteria</taxon>
        <taxon>Alteromonadales</taxon>
        <taxon>Shewanellaceae</taxon>
        <taxon>Parashewanella</taxon>
    </lineage>
</organism>
<comment type="subcellular location">
    <subcellularLocation>
        <location evidence="1 10">Cell inner membrane</location>
        <topology evidence="1 10">Multi-pass membrane protein</topology>
    </subcellularLocation>
</comment>
<feature type="transmembrane region" description="Helical" evidence="10">
    <location>
        <begin position="226"/>
        <end position="248"/>
    </location>
</feature>
<evidence type="ECO:0000256" key="5">
    <source>
        <dbReference type="ARBA" id="ARBA00022519"/>
    </source>
</evidence>
<dbReference type="GO" id="GO:0015173">
    <property type="term" value="F:aromatic amino acid transmembrane transporter activity"/>
    <property type="evidence" value="ECO:0007669"/>
    <property type="project" value="UniProtKB-UniRule"/>
</dbReference>
<comment type="similarity">
    <text evidence="2 10">Belongs to the amino acid/polyamine transporter 2 family. Mtr/TnaB/TyrP permease subfamily.</text>
</comment>
<evidence type="ECO:0000256" key="7">
    <source>
        <dbReference type="ARBA" id="ARBA00022970"/>
    </source>
</evidence>
<keyword evidence="6 10" id="KW-0812">Transmembrane</keyword>
<feature type="transmembrane region" description="Helical" evidence="10">
    <location>
        <begin position="387"/>
        <end position="412"/>
    </location>
</feature>
<dbReference type="InterPro" id="IPR018227">
    <property type="entry name" value="Amino_acid_transport_2"/>
</dbReference>
<name>A0A3L8PXL2_9GAMM</name>
<evidence type="ECO:0000313" key="11">
    <source>
        <dbReference type="EMBL" id="RLV59188.1"/>
    </source>
</evidence>
<dbReference type="Pfam" id="PF03222">
    <property type="entry name" value="Trp_Tyr_perm"/>
    <property type="match status" value="1"/>
</dbReference>
<evidence type="ECO:0000313" key="12">
    <source>
        <dbReference type="Proteomes" id="UP000281474"/>
    </source>
</evidence>
<feature type="transmembrane region" description="Helical" evidence="10">
    <location>
        <begin position="151"/>
        <end position="172"/>
    </location>
</feature>
<evidence type="ECO:0000256" key="3">
    <source>
        <dbReference type="ARBA" id="ARBA00022448"/>
    </source>
</evidence>
<evidence type="ECO:0000256" key="6">
    <source>
        <dbReference type="ARBA" id="ARBA00022692"/>
    </source>
</evidence>
<evidence type="ECO:0000256" key="10">
    <source>
        <dbReference type="RuleBase" id="RU367149"/>
    </source>
</evidence>
<keyword evidence="3 10" id="KW-0813">Transport</keyword>
<keyword evidence="5 10" id="KW-0997">Cell inner membrane</keyword>
<evidence type="ECO:0000256" key="1">
    <source>
        <dbReference type="ARBA" id="ARBA00004429"/>
    </source>
</evidence>
<feature type="transmembrane region" description="Helical" evidence="10">
    <location>
        <begin position="39"/>
        <end position="64"/>
    </location>
</feature>
<evidence type="ECO:0000256" key="9">
    <source>
        <dbReference type="ARBA" id="ARBA00023136"/>
    </source>
</evidence>
<dbReference type="AlphaFoldDB" id="A0A3L8PXL2"/>
<feature type="transmembrane region" description="Helical" evidence="10">
    <location>
        <begin position="126"/>
        <end position="144"/>
    </location>
</feature>
<dbReference type="OrthoDB" id="18749at2"/>
<keyword evidence="9 10" id="KW-0472">Membrane</keyword>
<evidence type="ECO:0000256" key="4">
    <source>
        <dbReference type="ARBA" id="ARBA00022475"/>
    </source>
</evidence>
<proteinExistence type="inferred from homology"/>
<dbReference type="InterPro" id="IPR013059">
    <property type="entry name" value="Trp_tyr_transpt"/>
</dbReference>
<sequence length="413" mass="43865">MAAAQGDTSPSVIGGAMIVAGTAVGAGMFTLPVVGAGMWFSYSVLMLLVAWFCMMMAGLYLLEVNLHYKAGVNFDSLTKTILGNFWRTVSGISIAFLMYVLTYAYVSGGGSVVNHSLNAIGLSLPQGWAGLVFAGVLAAIVIIGTKHVGRISTIMLGGMLITFFMATGNLLLDVEPAKLWMPNGDPHYSLYILGALPVGLASFGFQQVVPSLVKYYDKSASHVLKAILIGTVLALVIYICWMMVTMGHIARSEFSHIIALGGNMGALIEGMSKVVSSDWLSHLLTLFANLAVASSFLGVSLALFDFIADLFGFDDSWSGRIKSGLVTFVPPTVLGIFLPNGFIMAIGFAALAGAISVVVIPCLMTWKVRKLHPESRSFRVPGGSGMLGVVFFYGIAVMICHLLNMAGLLPMFS</sequence>
<dbReference type="Proteomes" id="UP000281474">
    <property type="component" value="Unassembled WGS sequence"/>
</dbReference>
<dbReference type="PANTHER" id="PTHR46997">
    <property type="entry name" value="LOW AFFINITY TRYPTOPHAN PERMEASE-RELATED"/>
    <property type="match status" value="1"/>
</dbReference>
<dbReference type="PANTHER" id="PTHR46997:SF1">
    <property type="entry name" value="LOW AFFINITY TRYPTOPHAN PERMEASE-RELATED"/>
    <property type="match status" value="1"/>
</dbReference>
<comment type="caution">
    <text evidence="11">The sequence shown here is derived from an EMBL/GenBank/DDBJ whole genome shotgun (WGS) entry which is preliminary data.</text>
</comment>
<feature type="transmembrane region" description="Helical" evidence="10">
    <location>
        <begin position="85"/>
        <end position="106"/>
    </location>
</feature>
<reference evidence="11 12" key="1">
    <citation type="submission" date="2018-09" db="EMBL/GenBank/DDBJ databases">
        <title>Phylogeny of the Shewanellaceae, and recommendation for two new genera, Pseudoshewanella and Parashewanella.</title>
        <authorList>
            <person name="Wang G."/>
        </authorList>
    </citation>
    <scope>NUCLEOTIDE SEQUENCE [LARGE SCALE GENOMIC DNA]</scope>
    <source>
        <strain evidence="11 12">C51</strain>
    </source>
</reference>
<keyword evidence="7 10" id="KW-0029">Amino-acid transport</keyword>
<keyword evidence="12" id="KW-1185">Reference proteome</keyword>
<dbReference type="NCBIfam" id="TIGR00837">
    <property type="entry name" value="araaP"/>
    <property type="match status" value="1"/>
</dbReference>
<feature type="transmembrane region" description="Helical" evidence="10">
    <location>
        <begin position="283"/>
        <end position="308"/>
    </location>
</feature>
<dbReference type="RefSeq" id="WP_121839487.1">
    <property type="nucleotide sequence ID" value="NZ_ML014790.1"/>
</dbReference>
<dbReference type="GO" id="GO:0005886">
    <property type="term" value="C:plasma membrane"/>
    <property type="evidence" value="ECO:0007669"/>
    <property type="project" value="UniProtKB-SubCell"/>
</dbReference>
<comment type="caution">
    <text evidence="10">Lacks conserved residue(s) required for the propagation of feature annotation.</text>
</comment>
<accession>A0A3L8PXL2</accession>
<evidence type="ECO:0000256" key="8">
    <source>
        <dbReference type="ARBA" id="ARBA00022989"/>
    </source>
</evidence>
<feature type="transmembrane region" description="Helical" evidence="10">
    <location>
        <begin position="188"/>
        <end position="205"/>
    </location>
</feature>
<feature type="transmembrane region" description="Helical" evidence="10">
    <location>
        <begin position="342"/>
        <end position="366"/>
    </location>
</feature>